<organism evidence="2 3">
    <name type="scientific">Eleusine coracana subsp. coracana</name>
    <dbReference type="NCBI Taxonomy" id="191504"/>
    <lineage>
        <taxon>Eukaryota</taxon>
        <taxon>Viridiplantae</taxon>
        <taxon>Streptophyta</taxon>
        <taxon>Embryophyta</taxon>
        <taxon>Tracheophyta</taxon>
        <taxon>Spermatophyta</taxon>
        <taxon>Magnoliopsida</taxon>
        <taxon>Liliopsida</taxon>
        <taxon>Poales</taxon>
        <taxon>Poaceae</taxon>
        <taxon>PACMAD clade</taxon>
        <taxon>Chloridoideae</taxon>
        <taxon>Cynodonteae</taxon>
        <taxon>Eleusininae</taxon>
        <taxon>Eleusine</taxon>
    </lineage>
</organism>
<protein>
    <submittedName>
        <fullName evidence="2">Uncharacterized protein</fullName>
    </submittedName>
</protein>
<gene>
    <name evidence="2" type="primary">ga09429</name>
    <name evidence="2" type="ORF">PR202_ga09429</name>
</gene>
<dbReference type="AlphaFoldDB" id="A0AAV5C3R2"/>
<feature type="region of interest" description="Disordered" evidence="1">
    <location>
        <begin position="1"/>
        <end position="84"/>
    </location>
</feature>
<accession>A0AAV5C3R2</accession>
<reference evidence="2" key="2">
    <citation type="submission" date="2021-12" db="EMBL/GenBank/DDBJ databases">
        <title>Resequencing data analysis of finger millet.</title>
        <authorList>
            <person name="Hatakeyama M."/>
            <person name="Aluri S."/>
            <person name="Balachadran M.T."/>
            <person name="Sivarajan S.R."/>
            <person name="Poveda L."/>
            <person name="Shimizu-Inatsugi R."/>
            <person name="Schlapbach R."/>
            <person name="Sreeman S.M."/>
            <person name="Shimizu K.K."/>
        </authorList>
    </citation>
    <scope>NUCLEOTIDE SEQUENCE</scope>
</reference>
<keyword evidence="3" id="KW-1185">Reference proteome</keyword>
<dbReference type="Proteomes" id="UP001054889">
    <property type="component" value="Unassembled WGS sequence"/>
</dbReference>
<evidence type="ECO:0000313" key="3">
    <source>
        <dbReference type="Proteomes" id="UP001054889"/>
    </source>
</evidence>
<evidence type="ECO:0000256" key="1">
    <source>
        <dbReference type="SAM" id="MobiDB-lite"/>
    </source>
</evidence>
<evidence type="ECO:0000313" key="2">
    <source>
        <dbReference type="EMBL" id="GJM92921.1"/>
    </source>
</evidence>
<comment type="caution">
    <text evidence="2">The sequence shown here is derived from an EMBL/GenBank/DDBJ whole genome shotgun (WGS) entry which is preliminary data.</text>
</comment>
<feature type="compositionally biased region" description="Acidic residues" evidence="1">
    <location>
        <begin position="50"/>
        <end position="59"/>
    </location>
</feature>
<feature type="compositionally biased region" description="Low complexity" evidence="1">
    <location>
        <begin position="21"/>
        <end position="36"/>
    </location>
</feature>
<sequence length="147" mass="15280">MASSPPGPGLRCLPSPPPDSPATDAGSSGSTASGFSIQMIRRRRGWRGEEEAEEVDGEERDAARPVDDDGTEAAGGVGELWHGERRSWWRGGVAARGEKTRGGGAAAGGQWVGHRVEAAAGRRCQIEKGGVDRVNALTRSRASSSSA</sequence>
<feature type="compositionally biased region" description="Pro residues" evidence="1">
    <location>
        <begin position="1"/>
        <end position="20"/>
    </location>
</feature>
<name>A0AAV5C3R2_ELECO</name>
<proteinExistence type="predicted"/>
<reference evidence="2" key="1">
    <citation type="journal article" date="2018" name="DNA Res.">
        <title>Multiple hybrid de novo genome assembly of finger millet, an orphan allotetraploid crop.</title>
        <authorList>
            <person name="Hatakeyama M."/>
            <person name="Aluri S."/>
            <person name="Balachadran M.T."/>
            <person name="Sivarajan S.R."/>
            <person name="Patrignani A."/>
            <person name="Gruter S."/>
            <person name="Poveda L."/>
            <person name="Shimizu-Inatsugi R."/>
            <person name="Baeten J."/>
            <person name="Francoijs K.J."/>
            <person name="Nataraja K.N."/>
            <person name="Reddy Y.A.N."/>
            <person name="Phadnis S."/>
            <person name="Ravikumar R.L."/>
            <person name="Schlapbach R."/>
            <person name="Sreeman S.M."/>
            <person name="Shimizu K.K."/>
        </authorList>
    </citation>
    <scope>NUCLEOTIDE SEQUENCE</scope>
</reference>
<dbReference type="EMBL" id="BQKI01000004">
    <property type="protein sequence ID" value="GJM92921.1"/>
    <property type="molecule type" value="Genomic_DNA"/>
</dbReference>